<gene>
    <name evidence="6" type="ORF">GTO89_09820</name>
</gene>
<dbReference type="PANTHER" id="PTHR32332:SF20">
    <property type="entry name" value="2-NITROPROPANE DIOXYGENASE-LIKE PROTEIN"/>
    <property type="match status" value="1"/>
</dbReference>
<dbReference type="OrthoDB" id="9778912at2"/>
<dbReference type="PANTHER" id="PTHR32332">
    <property type="entry name" value="2-NITROPROPANE DIOXYGENASE"/>
    <property type="match status" value="1"/>
</dbReference>
<keyword evidence="5" id="KW-0560">Oxidoreductase</keyword>
<keyword evidence="4" id="KW-0288">FMN</keyword>
<reference evidence="6 7" key="1">
    <citation type="submission" date="2020-01" db="EMBL/GenBank/DDBJ databases">
        <title>Whole genome sequence of Heliobacterium gestii DSM 11169.</title>
        <authorList>
            <person name="Kyndt J.A."/>
            <person name="Meyer T.E."/>
        </authorList>
    </citation>
    <scope>NUCLEOTIDE SEQUENCE [LARGE SCALE GENOMIC DNA]</scope>
    <source>
        <strain evidence="6 7">DSM 11169</strain>
    </source>
</reference>
<keyword evidence="7" id="KW-1185">Reference proteome</keyword>
<name>A0A845LKE9_HELGE</name>
<evidence type="ECO:0000313" key="7">
    <source>
        <dbReference type="Proteomes" id="UP000471031"/>
    </source>
</evidence>
<comment type="function">
    <text evidence="1">Nitronate monooxygenase that uses molecular oxygen to catalyze the oxidative denitrification of alkyl nitronates. Acts on propionate 3-nitronate (P3N), the presumed physiological substrate. Probably functions in the detoxification of P3N, a metabolic poison produced by plants and fungi as a defense mechanism.</text>
</comment>
<dbReference type="Proteomes" id="UP000471031">
    <property type="component" value="Unassembled WGS sequence"/>
</dbReference>
<evidence type="ECO:0000256" key="5">
    <source>
        <dbReference type="ARBA" id="ARBA00023002"/>
    </source>
</evidence>
<keyword evidence="3" id="KW-0285">Flavoprotein</keyword>
<organism evidence="6 7">
    <name type="scientific">Heliomicrobium gestii</name>
    <name type="common">Heliobacterium gestii</name>
    <dbReference type="NCBI Taxonomy" id="2699"/>
    <lineage>
        <taxon>Bacteria</taxon>
        <taxon>Bacillati</taxon>
        <taxon>Bacillota</taxon>
        <taxon>Clostridia</taxon>
        <taxon>Eubacteriales</taxon>
        <taxon>Heliobacteriaceae</taxon>
        <taxon>Heliomicrobium</taxon>
    </lineage>
</organism>
<dbReference type="InterPro" id="IPR004136">
    <property type="entry name" value="NMO"/>
</dbReference>
<evidence type="ECO:0000256" key="4">
    <source>
        <dbReference type="ARBA" id="ARBA00022643"/>
    </source>
</evidence>
<protein>
    <recommendedName>
        <fullName evidence="2">Probable nitronate monooxygenase</fullName>
    </recommendedName>
</protein>
<dbReference type="Pfam" id="PF03060">
    <property type="entry name" value="NMO"/>
    <property type="match status" value="2"/>
</dbReference>
<evidence type="ECO:0000256" key="2">
    <source>
        <dbReference type="ARBA" id="ARBA00013457"/>
    </source>
</evidence>
<dbReference type="SUPFAM" id="SSF51412">
    <property type="entry name" value="Inosine monophosphate dehydrogenase (IMPDH)"/>
    <property type="match status" value="1"/>
</dbReference>
<dbReference type="CDD" id="cd04730">
    <property type="entry name" value="NPD_like"/>
    <property type="match status" value="1"/>
</dbReference>
<dbReference type="RefSeq" id="WP_161261900.1">
    <property type="nucleotide sequence ID" value="NZ_JAFBDC010000013.1"/>
</dbReference>
<dbReference type="AlphaFoldDB" id="A0A845LKE9"/>
<dbReference type="EMBL" id="WXEX01000007">
    <property type="protein sequence ID" value="MZP43336.1"/>
    <property type="molecule type" value="Genomic_DNA"/>
</dbReference>
<sequence length="316" mass="33095">MKTKLTALLGVQYPVIQGGMAWVSEANLTAAVSNAGGAGIIATGGRPTEWVREEIRKARSLTDKPFGVNIMLMAPNKDEIVEVVCEEKVAFVTLGAGNPVPFFEKLKGAGIKAIPVVPSVKLAKRVEGAGADAVVIEGMEAGGHIGTLTTMALLTNVVPEMTIPVIAAGGIADGRGIAAALLMGAAGVQMGSRFLLAEECALHPNAKKRIIEAVDTDSIVTGYSRGHGVRGLRNRMTEKYLELERIGAPQGDLDKLAIGTNRMAAIEGDTENGLVQVGQSLHPLREIKPTQAIMDELMAQTREALAGAARLAAAFE</sequence>
<proteinExistence type="predicted"/>
<evidence type="ECO:0000313" key="6">
    <source>
        <dbReference type="EMBL" id="MZP43336.1"/>
    </source>
</evidence>
<dbReference type="InterPro" id="IPR013785">
    <property type="entry name" value="Aldolase_TIM"/>
</dbReference>
<evidence type="ECO:0000256" key="1">
    <source>
        <dbReference type="ARBA" id="ARBA00003535"/>
    </source>
</evidence>
<comment type="caution">
    <text evidence="6">The sequence shown here is derived from an EMBL/GenBank/DDBJ whole genome shotgun (WGS) entry which is preliminary data.</text>
</comment>
<evidence type="ECO:0000256" key="3">
    <source>
        <dbReference type="ARBA" id="ARBA00022630"/>
    </source>
</evidence>
<accession>A0A845LKE9</accession>
<dbReference type="Gene3D" id="3.20.20.70">
    <property type="entry name" value="Aldolase class I"/>
    <property type="match status" value="1"/>
</dbReference>
<dbReference type="GO" id="GO:0018580">
    <property type="term" value="F:nitronate monooxygenase activity"/>
    <property type="evidence" value="ECO:0007669"/>
    <property type="project" value="InterPro"/>
</dbReference>